<dbReference type="Proteomes" id="UP001148838">
    <property type="component" value="Unassembled WGS sequence"/>
</dbReference>
<gene>
    <name evidence="1" type="ORF">ANN_26803</name>
</gene>
<evidence type="ECO:0000313" key="2">
    <source>
        <dbReference type="Proteomes" id="UP001148838"/>
    </source>
</evidence>
<evidence type="ECO:0000313" key="1">
    <source>
        <dbReference type="EMBL" id="KAJ4427004.1"/>
    </source>
</evidence>
<reference evidence="1 2" key="1">
    <citation type="journal article" date="2022" name="Allergy">
        <title>Genome assembly and annotation of Periplaneta americana reveal a comprehensive cockroach allergen profile.</title>
        <authorList>
            <person name="Wang L."/>
            <person name="Xiong Q."/>
            <person name="Saelim N."/>
            <person name="Wang L."/>
            <person name="Nong W."/>
            <person name="Wan A.T."/>
            <person name="Shi M."/>
            <person name="Liu X."/>
            <person name="Cao Q."/>
            <person name="Hui J.H.L."/>
            <person name="Sookrung N."/>
            <person name="Leung T.F."/>
            <person name="Tungtrongchitr A."/>
            <person name="Tsui S.K.W."/>
        </authorList>
    </citation>
    <scope>NUCLEOTIDE SEQUENCE [LARGE SCALE GENOMIC DNA]</scope>
    <source>
        <strain evidence="1">PWHHKU_190912</strain>
    </source>
</reference>
<accession>A0ABQ8RZ37</accession>
<name>A0ABQ8RZ37_PERAM</name>
<organism evidence="1 2">
    <name type="scientific">Periplaneta americana</name>
    <name type="common">American cockroach</name>
    <name type="synonym">Blatta americana</name>
    <dbReference type="NCBI Taxonomy" id="6978"/>
    <lineage>
        <taxon>Eukaryota</taxon>
        <taxon>Metazoa</taxon>
        <taxon>Ecdysozoa</taxon>
        <taxon>Arthropoda</taxon>
        <taxon>Hexapoda</taxon>
        <taxon>Insecta</taxon>
        <taxon>Pterygota</taxon>
        <taxon>Neoptera</taxon>
        <taxon>Polyneoptera</taxon>
        <taxon>Dictyoptera</taxon>
        <taxon>Blattodea</taxon>
        <taxon>Blattoidea</taxon>
        <taxon>Blattidae</taxon>
        <taxon>Blattinae</taxon>
        <taxon>Periplaneta</taxon>
    </lineage>
</organism>
<keyword evidence="2" id="KW-1185">Reference proteome</keyword>
<sequence>MAGLCEGGNEPPCSLKASNICSYWVEKTQKNLNQESNPPPGFAADALGTVTPQVWTHSDWNVPDDRICLMSDNGNESMERVMRLRSHFFPVPAEARIPGDLGRGLSAPREI</sequence>
<comment type="caution">
    <text evidence="1">The sequence shown here is derived from an EMBL/GenBank/DDBJ whole genome shotgun (WGS) entry which is preliminary data.</text>
</comment>
<proteinExistence type="predicted"/>
<dbReference type="EMBL" id="JAJSOF020000039">
    <property type="protein sequence ID" value="KAJ4427004.1"/>
    <property type="molecule type" value="Genomic_DNA"/>
</dbReference>
<protein>
    <submittedName>
        <fullName evidence="1">Uncharacterized protein</fullName>
    </submittedName>
</protein>